<dbReference type="Gene3D" id="3.30.70.640">
    <property type="entry name" value="Molybdopterin cofactor biosynthesis C (MoaC) domain"/>
    <property type="match status" value="1"/>
</dbReference>
<evidence type="ECO:0000256" key="1">
    <source>
        <dbReference type="ARBA" id="ARBA00001637"/>
    </source>
</evidence>
<dbReference type="SUPFAM" id="SSF55040">
    <property type="entry name" value="Molybdenum cofactor biosynthesis protein C, MoaC"/>
    <property type="match status" value="1"/>
</dbReference>
<evidence type="ECO:0000313" key="8">
    <source>
        <dbReference type="EMBL" id="RKR73324.1"/>
    </source>
</evidence>
<dbReference type="GO" id="GO:0006777">
    <property type="term" value="P:Mo-molybdopterin cofactor biosynthetic process"/>
    <property type="evidence" value="ECO:0007669"/>
    <property type="project" value="UniProtKB-UniRule"/>
</dbReference>
<evidence type="ECO:0000256" key="6">
    <source>
        <dbReference type="HAMAP-Rule" id="MF_01224"/>
    </source>
</evidence>
<dbReference type="Pfam" id="PF01967">
    <property type="entry name" value="MoaC"/>
    <property type="match status" value="1"/>
</dbReference>
<dbReference type="InterPro" id="IPR036522">
    <property type="entry name" value="MoaC_sf"/>
</dbReference>
<dbReference type="NCBIfam" id="NF006870">
    <property type="entry name" value="PRK09364.1"/>
    <property type="match status" value="1"/>
</dbReference>
<feature type="active site" evidence="6">
    <location>
        <position position="127"/>
    </location>
</feature>
<dbReference type="OrthoDB" id="9794429at2"/>
<dbReference type="NCBIfam" id="TIGR00581">
    <property type="entry name" value="moaC"/>
    <property type="match status" value="1"/>
</dbReference>
<dbReference type="InterPro" id="IPR047594">
    <property type="entry name" value="MoaC_bact/euk"/>
</dbReference>
<dbReference type="UniPathway" id="UPA00344"/>
<dbReference type="GO" id="GO:0061799">
    <property type="term" value="F:cyclic pyranopterin monophosphate synthase activity"/>
    <property type="evidence" value="ECO:0007669"/>
    <property type="project" value="UniProtKB-UniRule"/>
</dbReference>
<dbReference type="RefSeq" id="WP_121368201.1">
    <property type="nucleotide sequence ID" value="NZ_RBKS01000001.1"/>
</dbReference>
<reference evidence="8 9" key="1">
    <citation type="submission" date="2018-10" db="EMBL/GenBank/DDBJ databases">
        <title>Sequencing the genomes of 1000 actinobacteria strains.</title>
        <authorList>
            <person name="Klenk H.-P."/>
        </authorList>
    </citation>
    <scope>NUCLEOTIDE SEQUENCE [LARGE SCALE GENOMIC DNA]</scope>
    <source>
        <strain evidence="8 9">DSM 17894</strain>
    </source>
</reference>
<dbReference type="HAMAP" id="MF_01224_B">
    <property type="entry name" value="MoaC_B"/>
    <property type="match status" value="1"/>
</dbReference>
<dbReference type="AlphaFoldDB" id="A0A495IBF3"/>
<dbReference type="InterPro" id="IPR002820">
    <property type="entry name" value="Mopterin_CF_biosynth-C_dom"/>
</dbReference>
<comment type="function">
    <text evidence="6">Catalyzes the conversion of (8S)-3',8-cyclo-7,8-dihydroguanosine 5'-triphosphate to cyclic pyranopterin monophosphate (cPMP).</text>
</comment>
<feature type="domain" description="Molybdopterin cofactor biosynthesis C (MoaC)" evidence="7">
    <location>
        <begin position="16"/>
        <end position="149"/>
    </location>
</feature>
<evidence type="ECO:0000256" key="4">
    <source>
        <dbReference type="ARBA" id="ARBA00023150"/>
    </source>
</evidence>
<keyword evidence="5 6" id="KW-0456">Lyase</keyword>
<keyword evidence="4 6" id="KW-0501">Molybdenum cofactor biosynthesis</keyword>
<dbReference type="Proteomes" id="UP000280008">
    <property type="component" value="Unassembled WGS sequence"/>
</dbReference>
<evidence type="ECO:0000256" key="3">
    <source>
        <dbReference type="ARBA" id="ARBA00012575"/>
    </source>
</evidence>
<keyword evidence="9" id="KW-1185">Reference proteome</keyword>
<feature type="binding site" evidence="6">
    <location>
        <begin position="76"/>
        <end position="78"/>
    </location>
    <ligand>
        <name>substrate</name>
    </ligand>
</feature>
<dbReference type="InterPro" id="IPR050105">
    <property type="entry name" value="MoCo_biosynth_MoaA/MoaC"/>
</dbReference>
<sequence>MSDALSHVRSDGSARMVDVSAKDVTSRTATAQAIVVTRPDVLERILDGTLPKGEVIATARVAAIMGVKRTSDLIPMCHPLPVSSVEVDIAGSGDRLTLTVTVATVARTGVEMEALTGASIGALTVYDMIKAVDREAVVADVRVLEKDGGRSGRWSRS</sequence>
<comment type="subunit">
    <text evidence="6">Homohexamer; trimer of dimers.</text>
</comment>
<evidence type="ECO:0000259" key="7">
    <source>
        <dbReference type="Pfam" id="PF01967"/>
    </source>
</evidence>
<evidence type="ECO:0000256" key="2">
    <source>
        <dbReference type="ARBA" id="ARBA00005046"/>
    </source>
</evidence>
<protein>
    <recommendedName>
        <fullName evidence="3 6">Cyclic pyranopterin monophosphate synthase</fullName>
        <ecNumber evidence="3 6">4.6.1.17</ecNumber>
    </recommendedName>
    <alternativeName>
        <fullName evidence="6">Molybdenum cofactor biosynthesis protein C</fullName>
    </alternativeName>
</protein>
<comment type="similarity">
    <text evidence="6">Belongs to the MoaC family.</text>
</comment>
<gene>
    <name evidence="6" type="primary">moaC</name>
    <name evidence="8" type="ORF">C8E83_0416</name>
</gene>
<name>A0A495IBF3_9MICO</name>
<dbReference type="InterPro" id="IPR023045">
    <property type="entry name" value="MoaC"/>
</dbReference>
<feature type="binding site" evidence="6">
    <location>
        <begin position="112"/>
        <end position="113"/>
    </location>
    <ligand>
        <name>substrate</name>
    </ligand>
</feature>
<evidence type="ECO:0000313" key="9">
    <source>
        <dbReference type="Proteomes" id="UP000280008"/>
    </source>
</evidence>
<dbReference type="CDD" id="cd01420">
    <property type="entry name" value="MoaC_PE"/>
    <property type="match status" value="1"/>
</dbReference>
<dbReference type="EC" id="4.6.1.17" evidence="3 6"/>
<evidence type="ECO:0000256" key="5">
    <source>
        <dbReference type="ARBA" id="ARBA00023239"/>
    </source>
</evidence>
<comment type="pathway">
    <text evidence="2 6">Cofactor biosynthesis; molybdopterin biosynthesis.</text>
</comment>
<dbReference type="PANTHER" id="PTHR22960">
    <property type="entry name" value="MOLYBDOPTERIN COFACTOR SYNTHESIS PROTEIN A"/>
    <property type="match status" value="1"/>
</dbReference>
<proteinExistence type="inferred from homology"/>
<comment type="catalytic activity">
    <reaction evidence="1 6">
        <text>(8S)-3',8-cyclo-7,8-dihydroguanosine 5'-triphosphate = cyclic pyranopterin phosphate + diphosphate</text>
        <dbReference type="Rhea" id="RHEA:49580"/>
        <dbReference type="ChEBI" id="CHEBI:33019"/>
        <dbReference type="ChEBI" id="CHEBI:59648"/>
        <dbReference type="ChEBI" id="CHEBI:131766"/>
        <dbReference type="EC" id="4.6.1.17"/>
    </reaction>
</comment>
<dbReference type="EMBL" id="RBKS01000001">
    <property type="protein sequence ID" value="RKR73324.1"/>
    <property type="molecule type" value="Genomic_DNA"/>
</dbReference>
<comment type="caution">
    <text evidence="8">The sequence shown here is derived from an EMBL/GenBank/DDBJ whole genome shotgun (WGS) entry which is preliminary data.</text>
</comment>
<organism evidence="8 9">
    <name type="scientific">Frondihabitans australicus</name>
    <dbReference type="NCBI Taxonomy" id="386892"/>
    <lineage>
        <taxon>Bacteria</taxon>
        <taxon>Bacillati</taxon>
        <taxon>Actinomycetota</taxon>
        <taxon>Actinomycetes</taxon>
        <taxon>Micrococcales</taxon>
        <taxon>Microbacteriaceae</taxon>
        <taxon>Frondihabitans</taxon>
    </lineage>
</organism>
<accession>A0A495IBF3</accession>